<organism evidence="2 3">
    <name type="scientific">Caerostris extrusa</name>
    <name type="common">Bark spider</name>
    <name type="synonym">Caerostris bankana</name>
    <dbReference type="NCBI Taxonomy" id="172846"/>
    <lineage>
        <taxon>Eukaryota</taxon>
        <taxon>Metazoa</taxon>
        <taxon>Ecdysozoa</taxon>
        <taxon>Arthropoda</taxon>
        <taxon>Chelicerata</taxon>
        <taxon>Arachnida</taxon>
        <taxon>Araneae</taxon>
        <taxon>Araneomorphae</taxon>
        <taxon>Entelegynae</taxon>
        <taxon>Araneoidea</taxon>
        <taxon>Araneidae</taxon>
        <taxon>Caerostris</taxon>
    </lineage>
</organism>
<gene>
    <name evidence="2" type="ORF">CEXT_694831</name>
</gene>
<evidence type="ECO:0000256" key="1">
    <source>
        <dbReference type="SAM" id="Phobius"/>
    </source>
</evidence>
<name>A0AAV4QAM7_CAEEX</name>
<keyword evidence="3" id="KW-1185">Reference proteome</keyword>
<evidence type="ECO:0000313" key="3">
    <source>
        <dbReference type="Proteomes" id="UP001054945"/>
    </source>
</evidence>
<proteinExistence type="predicted"/>
<dbReference type="EMBL" id="BPLR01006048">
    <property type="protein sequence ID" value="GIY07103.1"/>
    <property type="molecule type" value="Genomic_DNA"/>
</dbReference>
<protein>
    <submittedName>
        <fullName evidence="2">Uncharacterized protein</fullName>
    </submittedName>
</protein>
<keyword evidence="1" id="KW-0472">Membrane</keyword>
<dbReference type="Proteomes" id="UP001054945">
    <property type="component" value="Unassembled WGS sequence"/>
</dbReference>
<sequence length="283" mass="32521">MFHHCDGVHLPTTNSSKTASLTKISGIIWATAIYGWLLMINVHRAIERRLTLAQLATVELFIRNTNMIDSPIISSLYGRTLDWHRKNRKRFQFPIFIVIVIAEAATRQNISSFVVSSVSDRQLNLLFFFFFFALFIYLLLCGYQYHYFNLPPEPEMYGCVITRGSRVEMDGHIFPGEKYHYFNLPPVLKCTDVSSPGCSRVERDGHNFSWRKKNRAEMFHHCDGVHLATTNSSKTASLTKISGIIWATAIYGWLLMINVHRAIETRLTLAQLATVELFIRIPT</sequence>
<feature type="transmembrane region" description="Helical" evidence="1">
    <location>
        <begin position="122"/>
        <end position="140"/>
    </location>
</feature>
<keyword evidence="1" id="KW-1133">Transmembrane helix</keyword>
<comment type="caution">
    <text evidence="2">The sequence shown here is derived from an EMBL/GenBank/DDBJ whole genome shotgun (WGS) entry which is preliminary data.</text>
</comment>
<accession>A0AAV4QAM7</accession>
<feature type="transmembrane region" description="Helical" evidence="1">
    <location>
        <begin position="20"/>
        <end position="40"/>
    </location>
</feature>
<reference evidence="2 3" key="1">
    <citation type="submission" date="2021-06" db="EMBL/GenBank/DDBJ databases">
        <title>Caerostris extrusa draft genome.</title>
        <authorList>
            <person name="Kono N."/>
            <person name="Arakawa K."/>
        </authorList>
    </citation>
    <scope>NUCLEOTIDE SEQUENCE [LARGE SCALE GENOMIC DNA]</scope>
</reference>
<keyword evidence="1" id="KW-0812">Transmembrane</keyword>
<evidence type="ECO:0000313" key="2">
    <source>
        <dbReference type="EMBL" id="GIY07103.1"/>
    </source>
</evidence>
<dbReference type="AlphaFoldDB" id="A0AAV4QAM7"/>